<dbReference type="PANTHER" id="PTHR24421:SF37">
    <property type="entry name" value="SENSOR HISTIDINE KINASE NARS"/>
    <property type="match status" value="1"/>
</dbReference>
<name>A0A1G9YNQ7_9BACT</name>
<evidence type="ECO:0000313" key="11">
    <source>
        <dbReference type="EMBL" id="SDN10211.1"/>
    </source>
</evidence>
<dbReference type="Proteomes" id="UP000198901">
    <property type="component" value="Unassembled WGS sequence"/>
</dbReference>
<proteinExistence type="predicted"/>
<dbReference type="GO" id="GO:0005886">
    <property type="term" value="C:plasma membrane"/>
    <property type="evidence" value="ECO:0007669"/>
    <property type="project" value="UniProtKB-SubCell"/>
</dbReference>
<keyword evidence="3" id="KW-0808">Transferase</keyword>
<dbReference type="CDD" id="cd16917">
    <property type="entry name" value="HATPase_UhpB-NarQ-NarX-like"/>
    <property type="match status" value="1"/>
</dbReference>
<evidence type="ECO:0000259" key="10">
    <source>
        <dbReference type="SMART" id="SM00387"/>
    </source>
</evidence>
<gene>
    <name evidence="11" type="ORF">SAMN04488090_4990</name>
</gene>
<dbReference type="EMBL" id="FNGS01000014">
    <property type="protein sequence ID" value="SDN10211.1"/>
    <property type="molecule type" value="Genomic_DNA"/>
</dbReference>
<dbReference type="SUPFAM" id="SSF55874">
    <property type="entry name" value="ATPase domain of HSP90 chaperone/DNA topoisomerase II/histidine kinase"/>
    <property type="match status" value="1"/>
</dbReference>
<evidence type="ECO:0000256" key="8">
    <source>
        <dbReference type="ARBA" id="ARBA00023136"/>
    </source>
</evidence>
<evidence type="ECO:0000256" key="4">
    <source>
        <dbReference type="ARBA" id="ARBA00022692"/>
    </source>
</evidence>
<feature type="domain" description="Histidine kinase/HSP90-like ATPase" evidence="10">
    <location>
        <begin position="544"/>
        <end position="642"/>
    </location>
</feature>
<comment type="subcellular location">
    <subcellularLocation>
        <location evidence="1">Cell membrane</location>
        <topology evidence="1">Multi-pass membrane protein</topology>
    </subcellularLocation>
</comment>
<dbReference type="GO" id="GO:0000160">
    <property type="term" value="P:phosphorelay signal transduction system"/>
    <property type="evidence" value="ECO:0007669"/>
    <property type="project" value="UniProtKB-KW"/>
</dbReference>
<accession>A0A1G9YNQ7</accession>
<dbReference type="InterPro" id="IPR003594">
    <property type="entry name" value="HATPase_dom"/>
</dbReference>
<keyword evidence="5 11" id="KW-0418">Kinase</keyword>
<evidence type="ECO:0000256" key="7">
    <source>
        <dbReference type="ARBA" id="ARBA00023012"/>
    </source>
</evidence>
<evidence type="ECO:0000313" key="12">
    <source>
        <dbReference type="Proteomes" id="UP000198901"/>
    </source>
</evidence>
<keyword evidence="4 9" id="KW-0812">Transmembrane</keyword>
<evidence type="ECO:0000256" key="2">
    <source>
        <dbReference type="ARBA" id="ARBA00022475"/>
    </source>
</evidence>
<reference evidence="11 12" key="1">
    <citation type="submission" date="2016-10" db="EMBL/GenBank/DDBJ databases">
        <authorList>
            <person name="de Groot N.N."/>
        </authorList>
    </citation>
    <scope>NUCLEOTIDE SEQUENCE [LARGE SCALE GENOMIC DNA]</scope>
    <source>
        <strain evidence="11 12">DSM 21668</strain>
    </source>
</reference>
<protein>
    <submittedName>
        <fullName evidence="11">Histidine kinase</fullName>
    </submittedName>
</protein>
<keyword evidence="6 9" id="KW-1133">Transmembrane helix</keyword>
<dbReference type="Pfam" id="PF02518">
    <property type="entry name" value="HATPase_c"/>
    <property type="match status" value="1"/>
</dbReference>
<organism evidence="11 12">
    <name type="scientific">Siphonobacter aquaeclarae</name>
    <dbReference type="NCBI Taxonomy" id="563176"/>
    <lineage>
        <taxon>Bacteria</taxon>
        <taxon>Pseudomonadati</taxon>
        <taxon>Bacteroidota</taxon>
        <taxon>Cytophagia</taxon>
        <taxon>Cytophagales</taxon>
        <taxon>Cytophagaceae</taxon>
        <taxon>Siphonobacter</taxon>
    </lineage>
</organism>
<dbReference type="Gene3D" id="3.30.565.10">
    <property type="entry name" value="Histidine kinase-like ATPase, C-terminal domain"/>
    <property type="match status" value="1"/>
</dbReference>
<evidence type="ECO:0000256" key="5">
    <source>
        <dbReference type="ARBA" id="ARBA00022777"/>
    </source>
</evidence>
<evidence type="ECO:0000256" key="1">
    <source>
        <dbReference type="ARBA" id="ARBA00004651"/>
    </source>
</evidence>
<evidence type="ECO:0000256" key="3">
    <source>
        <dbReference type="ARBA" id="ARBA00022679"/>
    </source>
</evidence>
<evidence type="ECO:0000256" key="9">
    <source>
        <dbReference type="SAM" id="Phobius"/>
    </source>
</evidence>
<sequence length="648" mass="73909">MLVLAILLLVTPCSYSQQPVHTHSRNFQLLYANRKSDVQFLDSANTLLKSLYSKGIFFPKDTLIQILKPYKELAWSGNATFLPYRTYYFDHLANNAKMRNKLGEAIYFFEKVEQERKLSGNADGKDVLMQKCYLYTQNMLLDKAVQEYEKERHYFEGLPDKIRNGKVDRQQISNALYTLSPIASAYSYAKDSAKCASVIHLSQSILSAINAKSGLSAHDLPLFKFILLGMKFYHYRNLSNETKETHNNLEKTGNLIKSLGPESQHLKPFFEFNLATWYLDYFTEHKNADSASYYLNQLIKMPPVMPEEDFNIMVDSYRLKIWSIRKGDSKTTALIDHLLQSKDTLAKRKNEELSDLLYAFTDAEFNRDELEKSRIDKQRRTIWALAAVFATTLTGILFYSISQRSKRKLKQTLSTLNSTTNLTIAAMKESHQQSLKAEREQFAQDLHDGFSASVAAASHQVQALIAETDDPALANKLETLGIRLQNIYQHSRAKSHSWYRDSLVRQQASFTETIRFITDSALPDSQYNKDIQLEPEAVSLLNFEQRIVLIRTTQEALTNVLKHARASEVTIFLFRADDHIIFQLSDNGVGLSLSEDKLRRFQHKTSGLGWASMKSGIEEVGGTFSIASEDGFTLTIGFPVRNTEGKTA</sequence>
<dbReference type="SMART" id="SM00387">
    <property type="entry name" value="HATPase_c"/>
    <property type="match status" value="1"/>
</dbReference>
<feature type="transmembrane region" description="Helical" evidence="9">
    <location>
        <begin position="382"/>
        <end position="401"/>
    </location>
</feature>
<keyword evidence="7" id="KW-0902">Two-component regulatory system</keyword>
<dbReference type="AlphaFoldDB" id="A0A1G9YNQ7"/>
<keyword evidence="8 9" id="KW-0472">Membrane</keyword>
<dbReference type="GO" id="GO:0016301">
    <property type="term" value="F:kinase activity"/>
    <property type="evidence" value="ECO:0007669"/>
    <property type="project" value="UniProtKB-KW"/>
</dbReference>
<keyword evidence="12" id="KW-1185">Reference proteome</keyword>
<dbReference type="STRING" id="563176.SAMN04488090_4990"/>
<dbReference type="InterPro" id="IPR036890">
    <property type="entry name" value="HATPase_C_sf"/>
</dbReference>
<dbReference type="PANTHER" id="PTHR24421">
    <property type="entry name" value="NITRATE/NITRITE SENSOR PROTEIN NARX-RELATED"/>
    <property type="match status" value="1"/>
</dbReference>
<dbReference type="InterPro" id="IPR050482">
    <property type="entry name" value="Sensor_HK_TwoCompSys"/>
</dbReference>
<keyword evidence="2" id="KW-1003">Cell membrane</keyword>
<evidence type="ECO:0000256" key="6">
    <source>
        <dbReference type="ARBA" id="ARBA00022989"/>
    </source>
</evidence>